<evidence type="ECO:0000313" key="3">
    <source>
        <dbReference type="Proteomes" id="UP000492821"/>
    </source>
</evidence>
<name>A0A7E4W5L3_PANRE</name>
<feature type="region of interest" description="Disordered" evidence="1">
    <location>
        <begin position="139"/>
        <end position="161"/>
    </location>
</feature>
<evidence type="ECO:0000256" key="1">
    <source>
        <dbReference type="SAM" id="MobiDB-lite"/>
    </source>
</evidence>
<reference evidence="4" key="2">
    <citation type="submission" date="2020-10" db="UniProtKB">
        <authorList>
            <consortium name="WormBaseParasite"/>
        </authorList>
    </citation>
    <scope>IDENTIFICATION</scope>
</reference>
<proteinExistence type="predicted"/>
<dbReference type="AlphaFoldDB" id="A0A7E4W5L3"/>
<reference evidence="3" key="1">
    <citation type="journal article" date="2013" name="Genetics">
        <title>The draft genome and transcriptome of Panagrellus redivivus are shaped by the harsh demands of a free-living lifestyle.</title>
        <authorList>
            <person name="Srinivasan J."/>
            <person name="Dillman A.R."/>
            <person name="Macchietto M.G."/>
            <person name="Heikkinen L."/>
            <person name="Lakso M."/>
            <person name="Fracchia K.M."/>
            <person name="Antoshechkin I."/>
            <person name="Mortazavi A."/>
            <person name="Wong G."/>
            <person name="Sternberg P.W."/>
        </authorList>
    </citation>
    <scope>NUCLEOTIDE SEQUENCE [LARGE SCALE GENOMIC DNA]</scope>
    <source>
        <strain evidence="3">MT8872</strain>
    </source>
</reference>
<evidence type="ECO:0000256" key="2">
    <source>
        <dbReference type="SAM" id="SignalP"/>
    </source>
</evidence>
<keyword evidence="3" id="KW-1185">Reference proteome</keyword>
<evidence type="ECO:0000313" key="4">
    <source>
        <dbReference type="WBParaSite" id="Pan_g729.t1"/>
    </source>
</evidence>
<protein>
    <submittedName>
        <fullName evidence="4">Uncharacterized protein</fullName>
    </submittedName>
</protein>
<keyword evidence="2" id="KW-0732">Signal</keyword>
<feature type="chain" id="PRO_5028895203" evidence="2">
    <location>
        <begin position="20"/>
        <end position="192"/>
    </location>
</feature>
<feature type="signal peptide" evidence="2">
    <location>
        <begin position="1"/>
        <end position="19"/>
    </location>
</feature>
<accession>A0A7E4W5L3</accession>
<organism evidence="3 4">
    <name type="scientific">Panagrellus redivivus</name>
    <name type="common">Microworm</name>
    <dbReference type="NCBI Taxonomy" id="6233"/>
    <lineage>
        <taxon>Eukaryota</taxon>
        <taxon>Metazoa</taxon>
        <taxon>Ecdysozoa</taxon>
        <taxon>Nematoda</taxon>
        <taxon>Chromadorea</taxon>
        <taxon>Rhabditida</taxon>
        <taxon>Tylenchina</taxon>
        <taxon>Panagrolaimomorpha</taxon>
        <taxon>Panagrolaimoidea</taxon>
        <taxon>Panagrolaimidae</taxon>
        <taxon>Panagrellus</taxon>
    </lineage>
</organism>
<feature type="compositionally biased region" description="Polar residues" evidence="1">
    <location>
        <begin position="142"/>
        <end position="161"/>
    </location>
</feature>
<sequence>MKLFATVCIFITILEPGGTVKCYGDPDSNGGLFFKAPDLKTLKGMKRNGTYSLKIHEGCDGCSYEFVRLRYPPDYAIEEHFDCLEKGILFARTHRCKKPEIYSKLNATVWLDEDTLYKDEKFCDTDLCNTPCYPDDLPEHSPSASNSNGSDPSPNANPKDTTTSGGIGLYNFSVVLQLGYTTTITAFFKWQM</sequence>
<dbReference type="WBParaSite" id="Pan_g729.t1">
    <property type="protein sequence ID" value="Pan_g729.t1"/>
    <property type="gene ID" value="Pan_g729"/>
</dbReference>
<dbReference type="Proteomes" id="UP000492821">
    <property type="component" value="Unassembled WGS sequence"/>
</dbReference>